<dbReference type="Proteomes" id="UP001209878">
    <property type="component" value="Unassembled WGS sequence"/>
</dbReference>
<dbReference type="Gene3D" id="3.40.50.150">
    <property type="entry name" value="Vaccinia Virus protein VP39"/>
    <property type="match status" value="1"/>
</dbReference>
<protein>
    <submittedName>
        <fullName evidence="1">Uncharacterized protein</fullName>
    </submittedName>
</protein>
<gene>
    <name evidence="1" type="ORF">NP493_2378g00004</name>
</gene>
<proteinExistence type="predicted"/>
<accession>A0AAD9N0U2</accession>
<sequence>MLINFGKWEGSTLYWSQEFSATLHRVVSEVRAVRGLSRVRLLDLPCGDMAWMSRFLRTRDETGIDIVPSLVDHNRKAYGRFRWKFIQRDVVQNGINGTYDIIMSCAMLKPLYNSDAIRVLAVFSNSGSGYLLTTTYPLNE</sequence>
<evidence type="ECO:0000313" key="1">
    <source>
        <dbReference type="EMBL" id="KAK2152977.1"/>
    </source>
</evidence>
<dbReference type="EMBL" id="JAODUO010002372">
    <property type="protein sequence ID" value="KAK2152977.1"/>
    <property type="molecule type" value="Genomic_DNA"/>
</dbReference>
<dbReference type="AlphaFoldDB" id="A0AAD9N0U2"/>
<dbReference type="InterPro" id="IPR029063">
    <property type="entry name" value="SAM-dependent_MTases_sf"/>
</dbReference>
<comment type="caution">
    <text evidence="1">The sequence shown here is derived from an EMBL/GenBank/DDBJ whole genome shotgun (WGS) entry which is preliminary data.</text>
</comment>
<dbReference type="SUPFAM" id="SSF53335">
    <property type="entry name" value="S-adenosyl-L-methionine-dependent methyltransferases"/>
    <property type="match status" value="1"/>
</dbReference>
<name>A0AAD9N0U2_RIDPI</name>
<reference evidence="1" key="1">
    <citation type="journal article" date="2023" name="Mol. Biol. Evol.">
        <title>Third-Generation Sequencing Reveals the Adaptive Role of the Epigenome in Three Deep-Sea Polychaetes.</title>
        <authorList>
            <person name="Perez M."/>
            <person name="Aroh O."/>
            <person name="Sun Y."/>
            <person name="Lan Y."/>
            <person name="Juniper S.K."/>
            <person name="Young C.R."/>
            <person name="Angers B."/>
            <person name="Qian P.Y."/>
        </authorList>
    </citation>
    <scope>NUCLEOTIDE SEQUENCE</scope>
    <source>
        <strain evidence="1">R07B-5</strain>
    </source>
</reference>
<keyword evidence="2" id="KW-1185">Reference proteome</keyword>
<organism evidence="1 2">
    <name type="scientific">Ridgeia piscesae</name>
    <name type="common">Tubeworm</name>
    <dbReference type="NCBI Taxonomy" id="27915"/>
    <lineage>
        <taxon>Eukaryota</taxon>
        <taxon>Metazoa</taxon>
        <taxon>Spiralia</taxon>
        <taxon>Lophotrochozoa</taxon>
        <taxon>Annelida</taxon>
        <taxon>Polychaeta</taxon>
        <taxon>Sedentaria</taxon>
        <taxon>Canalipalpata</taxon>
        <taxon>Sabellida</taxon>
        <taxon>Siboglinidae</taxon>
        <taxon>Ridgeia</taxon>
    </lineage>
</organism>
<evidence type="ECO:0000313" key="2">
    <source>
        <dbReference type="Proteomes" id="UP001209878"/>
    </source>
</evidence>